<dbReference type="PROSITE" id="PS51257">
    <property type="entry name" value="PROKAR_LIPOPROTEIN"/>
    <property type="match status" value="1"/>
</dbReference>
<name>A0ABW0PGM3_9BURK</name>
<keyword evidence="1" id="KW-1133">Transmembrane helix</keyword>
<protein>
    <submittedName>
        <fullName evidence="2">Uncharacterized protein</fullName>
    </submittedName>
</protein>
<sequence length="226" mass="24102">MKNSTTKLNLADVTVGFLTGLPVAAFACLLFGSIGGLLGALVAFLATTGSQRQRAALQLRIDTPAALHWEVAINKVRVGSIADCDYAALEKAVHGDWRVYWAQGRNLVKVGVRAAEMLVSAVPVALFWVALALVFLDPDTAAAVAEGLRTAPGSEIVAAIERYTTSVMIFFVVLMFLFAAIASPRLGYENMFRAELGEAVRRRVQAAAQGRLELVPCPSPVQVTAS</sequence>
<evidence type="ECO:0000256" key="1">
    <source>
        <dbReference type="SAM" id="Phobius"/>
    </source>
</evidence>
<organism evidence="2 3">
    <name type="scientific">Massilia jejuensis</name>
    <dbReference type="NCBI Taxonomy" id="648894"/>
    <lineage>
        <taxon>Bacteria</taxon>
        <taxon>Pseudomonadati</taxon>
        <taxon>Pseudomonadota</taxon>
        <taxon>Betaproteobacteria</taxon>
        <taxon>Burkholderiales</taxon>
        <taxon>Oxalobacteraceae</taxon>
        <taxon>Telluria group</taxon>
        <taxon>Massilia</taxon>
    </lineage>
</organism>
<evidence type="ECO:0000313" key="2">
    <source>
        <dbReference type="EMBL" id="MFC5511054.1"/>
    </source>
</evidence>
<evidence type="ECO:0000313" key="3">
    <source>
        <dbReference type="Proteomes" id="UP001596031"/>
    </source>
</evidence>
<dbReference type="Proteomes" id="UP001596031">
    <property type="component" value="Unassembled WGS sequence"/>
</dbReference>
<comment type="caution">
    <text evidence="2">The sequence shown here is derived from an EMBL/GenBank/DDBJ whole genome shotgun (WGS) entry which is preliminary data.</text>
</comment>
<keyword evidence="3" id="KW-1185">Reference proteome</keyword>
<accession>A0ABW0PGM3</accession>
<keyword evidence="1" id="KW-0472">Membrane</keyword>
<feature type="transmembrane region" description="Helical" evidence="1">
    <location>
        <begin position="115"/>
        <end position="136"/>
    </location>
</feature>
<gene>
    <name evidence="2" type="ORF">ACFPOU_07935</name>
</gene>
<keyword evidence="1" id="KW-0812">Transmembrane</keyword>
<proteinExistence type="predicted"/>
<feature type="transmembrane region" description="Helical" evidence="1">
    <location>
        <begin position="163"/>
        <end position="183"/>
    </location>
</feature>
<dbReference type="EMBL" id="JBHSMS010000026">
    <property type="protein sequence ID" value="MFC5511054.1"/>
    <property type="molecule type" value="Genomic_DNA"/>
</dbReference>
<feature type="transmembrane region" description="Helical" evidence="1">
    <location>
        <begin position="20"/>
        <end position="46"/>
    </location>
</feature>
<reference evidence="3" key="1">
    <citation type="journal article" date="2019" name="Int. J. Syst. Evol. Microbiol.">
        <title>The Global Catalogue of Microorganisms (GCM) 10K type strain sequencing project: providing services to taxonomists for standard genome sequencing and annotation.</title>
        <authorList>
            <consortium name="The Broad Institute Genomics Platform"/>
            <consortium name="The Broad Institute Genome Sequencing Center for Infectious Disease"/>
            <person name="Wu L."/>
            <person name="Ma J."/>
        </authorList>
    </citation>
    <scope>NUCLEOTIDE SEQUENCE [LARGE SCALE GENOMIC DNA]</scope>
    <source>
        <strain evidence="3">CCUG 38813</strain>
    </source>
</reference>
<dbReference type="RefSeq" id="WP_379719234.1">
    <property type="nucleotide sequence ID" value="NZ_JBHSMS010000026.1"/>
</dbReference>